<dbReference type="PANTHER" id="PTHR22912:SF217">
    <property type="entry name" value="DIHYDROLIPOYL DEHYDROGENASE"/>
    <property type="match status" value="1"/>
</dbReference>
<dbReference type="InterPro" id="IPR036188">
    <property type="entry name" value="FAD/NAD-bd_sf"/>
</dbReference>
<comment type="miscellaneous">
    <text evidence="16">The active site is a redox-active disulfide bond.</text>
</comment>
<dbReference type="PRINTS" id="PR00368">
    <property type="entry name" value="FADPNR"/>
</dbReference>
<evidence type="ECO:0000259" key="17">
    <source>
        <dbReference type="Pfam" id="PF02852"/>
    </source>
</evidence>
<keyword evidence="11 16" id="KW-0676">Redox-active center</keyword>
<feature type="domain" description="Pyridine nucleotide-disulphide oxidoreductase dimerisation" evidence="17">
    <location>
        <begin position="339"/>
        <end position="447"/>
    </location>
</feature>
<evidence type="ECO:0000256" key="1">
    <source>
        <dbReference type="ARBA" id="ARBA00004496"/>
    </source>
</evidence>
<evidence type="ECO:0000256" key="2">
    <source>
        <dbReference type="ARBA" id="ARBA00007532"/>
    </source>
</evidence>
<evidence type="ECO:0000256" key="11">
    <source>
        <dbReference type="ARBA" id="ARBA00023284"/>
    </source>
</evidence>
<proteinExistence type="inferred from homology"/>
<sequence>MSKYDIIVLGSGPGGYVTAIRASQLGFKTAIVEKESLGGVCLNWGCIPTKALLKSAQVFEYLKHAEDYGLSVKDYDKDFDAVVKRSRGVADGMSKGVQFLMKKNKIDVIEGFGKLKSGKKIDVNGTEYSADHIIIATGARSRELPSLPQDGIKVIGYREAMTLPTQPKKMIVVGSGAIGVEFAYFYNSMGTDVTIVEFLPNVVPVEDEEVSKQLERSFKKNGIKIMTSSEVTKVDTSGDGVKATVKTSKGEEVLEADIILSAVGIKTNIENIGLEDVGIAVDRDKILVNDYYQTNIPGYYAIGDVTPGQALAHVASAEGILCVEKIAGQHVEALDYGNIPGCTYCSPEIASVGLTEKQAKEKGYEIKVGKFPFSASGKASAGGNKEGFVKVIFDAKYGEWLGCHMIGAGVTDMIAEAVLGRKLETTGHEVLKAVHPHPTMSEAVMEAVADAYGEVIHL</sequence>
<evidence type="ECO:0000256" key="16">
    <source>
        <dbReference type="RuleBase" id="RU003692"/>
    </source>
</evidence>
<dbReference type="Pfam" id="PF02852">
    <property type="entry name" value="Pyr_redox_dim"/>
    <property type="match status" value="1"/>
</dbReference>
<feature type="domain" description="FAD/NAD(P)-binding" evidence="18">
    <location>
        <begin position="4"/>
        <end position="319"/>
    </location>
</feature>
<keyword evidence="10" id="KW-1015">Disulfide bond</keyword>
<evidence type="ECO:0000256" key="10">
    <source>
        <dbReference type="ARBA" id="ARBA00023157"/>
    </source>
</evidence>
<evidence type="ECO:0000256" key="9">
    <source>
        <dbReference type="ARBA" id="ARBA00023027"/>
    </source>
</evidence>
<evidence type="ECO:0000256" key="4">
    <source>
        <dbReference type="ARBA" id="ARBA00016961"/>
    </source>
</evidence>
<comment type="subcellular location">
    <subcellularLocation>
        <location evidence="1">Cytoplasm</location>
    </subcellularLocation>
</comment>
<reference evidence="19" key="2">
    <citation type="submission" date="2020-09" db="EMBL/GenBank/DDBJ databases">
        <authorList>
            <person name="Sun Q."/>
            <person name="Ohkuma M."/>
        </authorList>
    </citation>
    <scope>NUCLEOTIDE SEQUENCE</scope>
    <source>
        <strain evidence="19">JCM 12862</strain>
    </source>
</reference>
<comment type="caution">
    <text evidence="19">The sequence shown here is derived from an EMBL/GenBank/DDBJ whole genome shotgun (WGS) entry which is preliminary data.</text>
</comment>
<comment type="cofactor">
    <cofactor evidence="14 16">
        <name>FAD</name>
        <dbReference type="ChEBI" id="CHEBI:57692"/>
    </cofactor>
    <text evidence="14 16">Binds 1 FAD per subunit.</text>
</comment>
<evidence type="ECO:0000256" key="8">
    <source>
        <dbReference type="ARBA" id="ARBA00023002"/>
    </source>
</evidence>
<evidence type="ECO:0000256" key="12">
    <source>
        <dbReference type="ARBA" id="ARBA00049187"/>
    </source>
</evidence>
<evidence type="ECO:0000256" key="6">
    <source>
        <dbReference type="ARBA" id="ARBA00022630"/>
    </source>
</evidence>
<dbReference type="EC" id="1.8.1.4" evidence="3 16"/>
<dbReference type="InterPro" id="IPR050151">
    <property type="entry name" value="Class-I_Pyr_Nuc-Dis_Oxidored"/>
</dbReference>
<dbReference type="GO" id="GO:0004148">
    <property type="term" value="F:dihydrolipoyl dehydrogenase (NADH) activity"/>
    <property type="evidence" value="ECO:0007669"/>
    <property type="project" value="UniProtKB-EC"/>
</dbReference>
<dbReference type="SUPFAM" id="SSF55424">
    <property type="entry name" value="FAD/NAD-linked reductases, dimerisation (C-terminal) domain"/>
    <property type="match status" value="1"/>
</dbReference>
<feature type="disulfide bond" description="Redox-active" evidence="15">
    <location>
        <begin position="41"/>
        <end position="46"/>
    </location>
</feature>
<dbReference type="InterPro" id="IPR016156">
    <property type="entry name" value="FAD/NAD-linked_Rdtase_dimer_sf"/>
</dbReference>
<dbReference type="InterPro" id="IPR023753">
    <property type="entry name" value="FAD/NAD-binding_dom"/>
</dbReference>
<dbReference type="InterPro" id="IPR012999">
    <property type="entry name" value="Pyr_OxRdtase_I_AS"/>
</dbReference>
<dbReference type="Gene3D" id="3.30.390.30">
    <property type="match status" value="1"/>
</dbReference>
<dbReference type="Gene3D" id="3.50.50.60">
    <property type="entry name" value="FAD/NAD(P)-binding domain"/>
    <property type="match status" value="2"/>
</dbReference>
<evidence type="ECO:0000313" key="20">
    <source>
        <dbReference type="Proteomes" id="UP000612329"/>
    </source>
</evidence>
<dbReference type="SUPFAM" id="SSF51905">
    <property type="entry name" value="FAD/NAD(P)-binding domain"/>
    <property type="match status" value="1"/>
</dbReference>
<dbReference type="AlphaFoldDB" id="A0A8J3BRW9"/>
<dbReference type="InterPro" id="IPR004099">
    <property type="entry name" value="Pyr_nucl-diS_OxRdtase_dimer"/>
</dbReference>
<gene>
    <name evidence="19" type="primary">lpdA2</name>
    <name evidence="19" type="ORF">GCM10007962_28670</name>
</gene>
<feature type="binding site" evidence="14">
    <location>
        <position position="113"/>
    </location>
    <ligand>
        <name>FAD</name>
        <dbReference type="ChEBI" id="CHEBI:57692"/>
    </ligand>
</feature>
<dbReference type="PANTHER" id="PTHR22912">
    <property type="entry name" value="DISULFIDE OXIDOREDUCTASE"/>
    <property type="match status" value="1"/>
</dbReference>
<dbReference type="Pfam" id="PF07992">
    <property type="entry name" value="Pyr_redox_2"/>
    <property type="match status" value="1"/>
</dbReference>
<dbReference type="PROSITE" id="PS00076">
    <property type="entry name" value="PYRIDINE_REDOX_1"/>
    <property type="match status" value="1"/>
</dbReference>
<dbReference type="NCBIfam" id="TIGR01350">
    <property type="entry name" value="lipoamide_DH"/>
    <property type="match status" value="1"/>
</dbReference>
<feature type="binding site" evidence="14">
    <location>
        <begin position="174"/>
        <end position="181"/>
    </location>
    <ligand>
        <name>NAD(+)</name>
        <dbReference type="ChEBI" id="CHEBI:57540"/>
    </ligand>
</feature>
<dbReference type="RefSeq" id="WP_188654398.1">
    <property type="nucleotide sequence ID" value="NZ_BMNR01000007.1"/>
</dbReference>
<keyword evidence="5" id="KW-0963">Cytoplasm</keyword>
<feature type="active site" description="Proton acceptor" evidence="13">
    <location>
        <position position="437"/>
    </location>
</feature>
<evidence type="ECO:0000313" key="19">
    <source>
        <dbReference type="EMBL" id="GGK32579.1"/>
    </source>
</evidence>
<evidence type="ECO:0000256" key="15">
    <source>
        <dbReference type="PIRSR" id="PIRSR000350-4"/>
    </source>
</evidence>
<dbReference type="PIRSF" id="PIRSF000350">
    <property type="entry name" value="Mercury_reductase_MerA"/>
    <property type="match status" value="1"/>
</dbReference>
<keyword evidence="14" id="KW-0547">Nucleotide-binding</keyword>
<evidence type="ECO:0000256" key="14">
    <source>
        <dbReference type="PIRSR" id="PIRSR000350-3"/>
    </source>
</evidence>
<dbReference type="EMBL" id="BMNR01000007">
    <property type="protein sequence ID" value="GGK32579.1"/>
    <property type="molecule type" value="Genomic_DNA"/>
</dbReference>
<comment type="similarity">
    <text evidence="2 16">Belongs to the class-I pyridine nucleotide-disulfide oxidoreductase family.</text>
</comment>
<feature type="binding site" evidence="14">
    <location>
        <position position="264"/>
    </location>
    <ligand>
        <name>NAD(+)</name>
        <dbReference type="ChEBI" id="CHEBI:57540"/>
    </ligand>
</feature>
<keyword evidence="8 16" id="KW-0560">Oxidoreductase</keyword>
<dbReference type="InterPro" id="IPR006258">
    <property type="entry name" value="Lipoamide_DH"/>
</dbReference>
<dbReference type="Proteomes" id="UP000612329">
    <property type="component" value="Unassembled WGS sequence"/>
</dbReference>
<keyword evidence="6 16" id="KW-0285">Flavoprotein</keyword>
<keyword evidence="20" id="KW-1185">Reference proteome</keyword>
<protein>
    <recommendedName>
        <fullName evidence="4 16">Dihydrolipoyl dehydrogenase</fullName>
        <ecNumber evidence="3 16">1.8.1.4</ecNumber>
    </recommendedName>
</protein>
<name>A0A8J3BRW9_9FLAO</name>
<reference evidence="19" key="1">
    <citation type="journal article" date="2014" name="Int. J. Syst. Evol. Microbiol.">
        <title>Complete genome sequence of Corynebacterium casei LMG S-19264T (=DSM 44701T), isolated from a smear-ripened cheese.</title>
        <authorList>
            <consortium name="US DOE Joint Genome Institute (JGI-PGF)"/>
            <person name="Walter F."/>
            <person name="Albersmeier A."/>
            <person name="Kalinowski J."/>
            <person name="Ruckert C."/>
        </authorList>
    </citation>
    <scope>NUCLEOTIDE SEQUENCE</scope>
    <source>
        <strain evidence="19">JCM 12862</strain>
    </source>
</reference>
<dbReference type="FunFam" id="3.30.390.30:FF:000001">
    <property type="entry name" value="Dihydrolipoyl dehydrogenase"/>
    <property type="match status" value="1"/>
</dbReference>
<evidence type="ECO:0000256" key="13">
    <source>
        <dbReference type="PIRSR" id="PIRSR000350-2"/>
    </source>
</evidence>
<feature type="binding site" evidence="14">
    <location>
        <position position="197"/>
    </location>
    <ligand>
        <name>NAD(+)</name>
        <dbReference type="ChEBI" id="CHEBI:57540"/>
    </ligand>
</feature>
<feature type="binding site" evidence="14">
    <location>
        <position position="304"/>
    </location>
    <ligand>
        <name>FAD</name>
        <dbReference type="ChEBI" id="CHEBI:57692"/>
    </ligand>
</feature>
<dbReference type="InterPro" id="IPR001100">
    <property type="entry name" value="Pyr_nuc-diS_OxRdtase"/>
</dbReference>
<dbReference type="GO" id="GO:0005737">
    <property type="term" value="C:cytoplasm"/>
    <property type="evidence" value="ECO:0007669"/>
    <property type="project" value="UniProtKB-SubCell"/>
</dbReference>
<keyword evidence="9 14" id="KW-0520">NAD</keyword>
<dbReference type="PRINTS" id="PR00411">
    <property type="entry name" value="PNDRDTASEI"/>
</dbReference>
<comment type="catalytic activity">
    <reaction evidence="12 16">
        <text>N(6)-[(R)-dihydrolipoyl]-L-lysyl-[protein] + NAD(+) = N(6)-[(R)-lipoyl]-L-lysyl-[protein] + NADH + H(+)</text>
        <dbReference type="Rhea" id="RHEA:15045"/>
        <dbReference type="Rhea" id="RHEA-COMP:10474"/>
        <dbReference type="Rhea" id="RHEA-COMP:10475"/>
        <dbReference type="ChEBI" id="CHEBI:15378"/>
        <dbReference type="ChEBI" id="CHEBI:57540"/>
        <dbReference type="ChEBI" id="CHEBI:57945"/>
        <dbReference type="ChEBI" id="CHEBI:83099"/>
        <dbReference type="ChEBI" id="CHEBI:83100"/>
        <dbReference type="EC" id="1.8.1.4"/>
    </reaction>
</comment>
<organism evidence="19 20">
    <name type="scientific">Yeosuana aromativorans</name>
    <dbReference type="NCBI Taxonomy" id="288019"/>
    <lineage>
        <taxon>Bacteria</taxon>
        <taxon>Pseudomonadati</taxon>
        <taxon>Bacteroidota</taxon>
        <taxon>Flavobacteriia</taxon>
        <taxon>Flavobacteriales</taxon>
        <taxon>Flavobacteriaceae</taxon>
        <taxon>Yeosuana</taxon>
    </lineage>
</organism>
<feature type="binding site" evidence="14">
    <location>
        <position position="50"/>
    </location>
    <ligand>
        <name>FAD</name>
        <dbReference type="ChEBI" id="CHEBI:57692"/>
    </ligand>
</feature>
<accession>A0A8J3BRW9</accession>
<evidence type="ECO:0000256" key="3">
    <source>
        <dbReference type="ARBA" id="ARBA00012608"/>
    </source>
</evidence>
<evidence type="ECO:0000256" key="7">
    <source>
        <dbReference type="ARBA" id="ARBA00022827"/>
    </source>
</evidence>
<evidence type="ECO:0000259" key="18">
    <source>
        <dbReference type="Pfam" id="PF07992"/>
    </source>
</evidence>
<keyword evidence="7 14" id="KW-0274">FAD</keyword>
<dbReference type="GO" id="GO:0050660">
    <property type="term" value="F:flavin adenine dinucleotide binding"/>
    <property type="evidence" value="ECO:0007669"/>
    <property type="project" value="InterPro"/>
</dbReference>
<dbReference type="GO" id="GO:0006103">
    <property type="term" value="P:2-oxoglutarate metabolic process"/>
    <property type="evidence" value="ECO:0007669"/>
    <property type="project" value="TreeGrafter"/>
</dbReference>
<evidence type="ECO:0000256" key="5">
    <source>
        <dbReference type="ARBA" id="ARBA00022490"/>
    </source>
</evidence>